<dbReference type="InterPro" id="IPR043128">
    <property type="entry name" value="Rev_trsase/Diguanyl_cyclase"/>
</dbReference>
<accession>A0AA89CA69</accession>
<dbReference type="InterPro" id="IPR043502">
    <property type="entry name" value="DNA/RNA_pol_sf"/>
</dbReference>
<dbReference type="GO" id="GO:0015074">
    <property type="term" value="P:DNA integration"/>
    <property type="evidence" value="ECO:0007669"/>
    <property type="project" value="InterPro"/>
</dbReference>
<dbReference type="PANTHER" id="PTHR47331">
    <property type="entry name" value="PHD-TYPE DOMAIN-CONTAINING PROTEIN"/>
    <property type="match status" value="1"/>
</dbReference>
<dbReference type="GO" id="GO:0003676">
    <property type="term" value="F:nucleic acid binding"/>
    <property type="evidence" value="ECO:0007669"/>
    <property type="project" value="InterPro"/>
</dbReference>
<sequence>MDERKRYLKENVYCFKCCGPKKHMKARCHKTVKCSICSSSDHPTALHIGENTSPKENHEGERTIPKGIVNNKCTQICGDPNMTGSKSCAKIVKALVYPEGRRELAKYIYCIIDEQSNHTLAVSEFFDGFDENGPDITYPLATCSGESYTSGRKAHGYMIESLDGSYVFALPDILKCNDIPQNRNEIPVSHVTSHFSHFEDIAEFIRPIDDDVAIEILLGRDLIDAHVVFDQRVGEQGAPITQLLPLGWTIIGDTCLGNAHRQSVVNVNKISIMPNGRPTYFEPCDSSFCVKDDPIFNQTAYDESQGLFVEDQAFFEVMNSGFRMSDSGKWTAPLPFRTPRPQLHDKRDAALKKAISFDTSLKHNTSKAEHVCEFMQKIFDKQHAELAPQIDDNKERWYLPLSSVYHPKKPDNLRVVFDSSARFYNVSLNDVLLKGPPLYNSLLGILLRFRREAIAVIADVEQMFHNFHVHEEHRDYLRFLWHEGNDITKPLTDHRMTVHVFGNKPSPAVASYGLRRAVSNADIDVKDFVHGNFYVDDALVSCDTPEEAVSLIKRTQTTLQENGRLRLRKIASNSRDVLDSFPQDDLAKDLRNLDLCSDALPTQRSLGLLWDIELDQFIFRMSHDTKPFTKRGVLSVINGLYDPIGFSAPVVLTGKLLMKDMLSATMSQSWDDTLPESFREPWMQWMSSLSYLEQLRVSRQYSRISFENATKHMVHVFCDASKDAIGVVAYLKLSTSDDSESTLTFLLGKSKVAPLGGNTIPRLELCAAVLGIEVANIIKEQLHIQTDCFRFYTDSQIVLGYITNTSRRFYVYVTNRVNRIRSFSPTTQWAYIATEHNPADLATRPMDAAQLKDSTWLTGPSLNLLQVDSLQYDKEVRPEVTVQCDKVVVCEAQHQSYDIGSERFSRFSTWESAVRAIAYLKRYLYNRSNSEPKCATELYNAAELYVIKVTQKEAFGDAIRCIQEGNQLHKGHSLLSLSPIIDELGILRVGGRLDKVKGDNHLPHSERHPIIMPKNHYLSRLLVRKFHHQVSHQGRLITEGAIRSGGFWIIGMKRIVRSEISACVTCRKLRGSLGWQRMSDLPDDRIEPSPPFSFVGVDTFGPWHITQRRTRGHTSNSNRWALMFTCLVSRAVHLEVIEELSAASFINSLRRCIAIRGPVVQFRSDRGTNFIGAVNELSIPANFVENPMTEKYLTENRMVWLFNPPHASNHGGAWERMIGVARRILDALLLNHKGSLTHEVLTTFLMEVTAIMNARPLVPISTDQERPETLTPSHLIHQKPPCGNIAVPKDIGSKDAIKSAWKRVQYMADLFWQRWHSE</sequence>
<dbReference type="Proteomes" id="UP001186944">
    <property type="component" value="Unassembled WGS sequence"/>
</dbReference>
<evidence type="ECO:0000259" key="1">
    <source>
        <dbReference type="PROSITE" id="PS50994"/>
    </source>
</evidence>
<dbReference type="Gene3D" id="3.30.420.10">
    <property type="entry name" value="Ribonuclease H-like superfamily/Ribonuclease H"/>
    <property type="match status" value="1"/>
</dbReference>
<dbReference type="SUPFAM" id="SSF53098">
    <property type="entry name" value="Ribonuclease H-like"/>
    <property type="match status" value="1"/>
</dbReference>
<dbReference type="InterPro" id="IPR001584">
    <property type="entry name" value="Integrase_cat-core"/>
</dbReference>
<keyword evidence="3" id="KW-1185">Reference proteome</keyword>
<evidence type="ECO:0000313" key="3">
    <source>
        <dbReference type="Proteomes" id="UP001186944"/>
    </source>
</evidence>
<evidence type="ECO:0000313" key="2">
    <source>
        <dbReference type="EMBL" id="KAK3106479.1"/>
    </source>
</evidence>
<dbReference type="InterPro" id="IPR036397">
    <property type="entry name" value="RNaseH_sf"/>
</dbReference>
<dbReference type="EMBL" id="VSWD01000003">
    <property type="protein sequence ID" value="KAK3106479.1"/>
    <property type="molecule type" value="Genomic_DNA"/>
</dbReference>
<name>A0AA89CA69_PINIB</name>
<dbReference type="PROSITE" id="PS50994">
    <property type="entry name" value="INTEGRASE"/>
    <property type="match status" value="1"/>
</dbReference>
<comment type="caution">
    <text evidence="2">The sequence shown here is derived from an EMBL/GenBank/DDBJ whole genome shotgun (WGS) entry which is preliminary data.</text>
</comment>
<feature type="domain" description="Integrase catalytic" evidence="1">
    <location>
        <begin position="1087"/>
        <end position="1280"/>
    </location>
</feature>
<protein>
    <recommendedName>
        <fullName evidence="1">Integrase catalytic domain-containing protein</fullName>
    </recommendedName>
</protein>
<gene>
    <name evidence="2" type="ORF">FSP39_020770</name>
</gene>
<dbReference type="PANTHER" id="PTHR47331:SF6">
    <property type="entry name" value="DOUBLECORTIN DOMAIN-CONTAINING PROTEIN"/>
    <property type="match status" value="1"/>
</dbReference>
<dbReference type="InterPro" id="IPR008042">
    <property type="entry name" value="Retrotrans_Pao"/>
</dbReference>
<proteinExistence type="predicted"/>
<dbReference type="SUPFAM" id="SSF56672">
    <property type="entry name" value="DNA/RNA polymerases"/>
    <property type="match status" value="1"/>
</dbReference>
<dbReference type="CDD" id="cd01644">
    <property type="entry name" value="RT_pepA17"/>
    <property type="match status" value="1"/>
</dbReference>
<reference evidence="2" key="1">
    <citation type="submission" date="2019-08" db="EMBL/GenBank/DDBJ databases">
        <title>The improved chromosome-level genome for the pearl oyster Pinctada fucata martensii using PacBio sequencing and Hi-C.</title>
        <authorList>
            <person name="Zheng Z."/>
        </authorList>
    </citation>
    <scope>NUCLEOTIDE SEQUENCE</scope>
    <source>
        <strain evidence="2">ZZ-2019</strain>
        <tissue evidence="2">Adductor muscle</tissue>
    </source>
</reference>
<organism evidence="2 3">
    <name type="scientific">Pinctada imbricata</name>
    <name type="common">Atlantic pearl-oyster</name>
    <name type="synonym">Pinctada martensii</name>
    <dbReference type="NCBI Taxonomy" id="66713"/>
    <lineage>
        <taxon>Eukaryota</taxon>
        <taxon>Metazoa</taxon>
        <taxon>Spiralia</taxon>
        <taxon>Lophotrochozoa</taxon>
        <taxon>Mollusca</taxon>
        <taxon>Bivalvia</taxon>
        <taxon>Autobranchia</taxon>
        <taxon>Pteriomorphia</taxon>
        <taxon>Pterioida</taxon>
        <taxon>Pterioidea</taxon>
        <taxon>Pteriidae</taxon>
        <taxon>Pinctada</taxon>
    </lineage>
</organism>
<dbReference type="Pfam" id="PF05380">
    <property type="entry name" value="Peptidase_A17"/>
    <property type="match status" value="1"/>
</dbReference>
<dbReference type="Gene3D" id="3.10.10.10">
    <property type="entry name" value="HIV Type 1 Reverse Transcriptase, subunit A, domain 1"/>
    <property type="match status" value="1"/>
</dbReference>
<dbReference type="InterPro" id="IPR012337">
    <property type="entry name" value="RNaseH-like_sf"/>
</dbReference>
<dbReference type="Gene3D" id="3.30.70.270">
    <property type="match status" value="1"/>
</dbReference>